<dbReference type="EMBL" id="NITY01000004">
    <property type="protein sequence ID" value="PHM44777.1"/>
    <property type="molecule type" value="Genomic_DNA"/>
</dbReference>
<dbReference type="EMBL" id="FORG01000006">
    <property type="protein sequence ID" value="SFJ21724.1"/>
    <property type="molecule type" value="Genomic_DNA"/>
</dbReference>
<sequence length="253" mass="28974">MKLTQTQHSAKIASETSEERNAMSERYDWLAIENTIQQSGYAVLDLLLDKIDCEQFATLFNKDELYRTRIQMNRHGFGRGEYKYFTYPLPEKIQALRQELYGPLAEIANRWNLQLGKPAVYPDNLSLFLSHCHSAGQVRPTPLIFKYMEGDYNNLHQDLYGEFVFPLQIAILLSVPGEDFTGGEFIVTQSIGADSRSVDVVPLKQGDGVIFPVHSRPVPGKRGRMRRAVMRHGVSRIRYGQRHTLGLIFHDSR</sequence>
<evidence type="ECO:0000313" key="3">
    <source>
        <dbReference type="Proteomes" id="UP000198919"/>
    </source>
</evidence>
<proteinExistence type="predicted"/>
<name>A0A1I3PJ71_9GAMM</name>
<evidence type="ECO:0000313" key="4">
    <source>
        <dbReference type="Proteomes" id="UP000224607"/>
    </source>
</evidence>
<accession>A0A1I3PJ71</accession>
<evidence type="ECO:0008006" key="5">
    <source>
        <dbReference type="Google" id="ProtNLM"/>
    </source>
</evidence>
<dbReference type="Proteomes" id="UP000198919">
    <property type="component" value="Unassembled WGS sequence"/>
</dbReference>
<reference evidence="2" key="1">
    <citation type="submission" date="2016-10" db="EMBL/GenBank/DDBJ databases">
        <authorList>
            <person name="de Groot N.N."/>
        </authorList>
    </citation>
    <scope>NUCLEOTIDE SEQUENCE [LARGE SCALE GENOMIC DNA]</scope>
    <source>
        <strain evidence="2">DSM 17908</strain>
    </source>
</reference>
<keyword evidence="4" id="KW-1185">Reference proteome</keyword>
<dbReference type="RefSeq" id="WP_244590596.1">
    <property type="nucleotide sequence ID" value="NZ_CAWNQB010000034.1"/>
</dbReference>
<dbReference type="Proteomes" id="UP000224607">
    <property type="component" value="Unassembled WGS sequence"/>
</dbReference>
<dbReference type="STRING" id="351675.SAMN05421680_106170"/>
<dbReference type="AlphaFoldDB" id="A0A1I3PJ71"/>
<reference evidence="3" key="2">
    <citation type="submission" date="2016-10" db="EMBL/GenBank/DDBJ databases">
        <authorList>
            <person name="Varghese N."/>
            <person name="Submissions S."/>
        </authorList>
    </citation>
    <scope>NUCLEOTIDE SEQUENCE [LARGE SCALE GENOMIC DNA]</scope>
    <source>
        <strain evidence="3">DSM 17908</strain>
    </source>
</reference>
<evidence type="ECO:0000313" key="2">
    <source>
        <dbReference type="EMBL" id="SFJ21724.1"/>
    </source>
</evidence>
<evidence type="ECO:0000313" key="1">
    <source>
        <dbReference type="EMBL" id="PHM44777.1"/>
    </source>
</evidence>
<organism evidence="2 3">
    <name type="scientific">Xenorhabdus mauleonii</name>
    <dbReference type="NCBI Taxonomy" id="351675"/>
    <lineage>
        <taxon>Bacteria</taxon>
        <taxon>Pseudomonadati</taxon>
        <taxon>Pseudomonadota</taxon>
        <taxon>Gammaproteobacteria</taxon>
        <taxon>Enterobacterales</taxon>
        <taxon>Morganellaceae</taxon>
        <taxon>Xenorhabdus</taxon>
    </lineage>
</organism>
<dbReference type="Pfam" id="PF09859">
    <property type="entry name" value="Oxygenase-NA"/>
    <property type="match status" value="1"/>
</dbReference>
<protein>
    <recommendedName>
        <fullName evidence="5">Fe2OG dioxygenase domain-containing protein</fullName>
    </recommendedName>
</protein>
<gene>
    <name evidence="2" type="ORF">SAMN05421680_106170</name>
    <name evidence="1" type="ORF">Xmau_01491</name>
</gene>
<dbReference type="Gene3D" id="2.60.120.620">
    <property type="entry name" value="q2cbj1_9rhob like domain"/>
    <property type="match status" value="1"/>
</dbReference>
<dbReference type="InterPro" id="IPR018655">
    <property type="entry name" value="DUF2086"/>
</dbReference>
<reference evidence="1 4" key="3">
    <citation type="journal article" date="2017" name="Nat. Microbiol.">
        <title>Natural product diversity associated with the nematode symbionts Photorhabdus and Xenorhabdus.</title>
        <authorList>
            <person name="Tobias N.J."/>
            <person name="Wolff H."/>
            <person name="Djahanschiri B."/>
            <person name="Grundmann F."/>
            <person name="Kronenwerth M."/>
            <person name="Shi Y.M."/>
            <person name="Simonyi S."/>
            <person name="Grun P."/>
            <person name="Shapiro-Ilan D."/>
            <person name="Pidot S.J."/>
            <person name="Stinear T.P."/>
            <person name="Ebersberger I."/>
            <person name="Bode H.B."/>
        </authorList>
    </citation>
    <scope>NUCLEOTIDE SEQUENCE [LARGE SCALE GENOMIC DNA]</scope>
    <source>
        <strain evidence="1 4">DSM 17908</strain>
    </source>
</reference>